<comment type="caution">
    <text evidence="1">The sequence shown here is derived from an EMBL/GenBank/DDBJ whole genome shotgun (WGS) entry which is preliminary data.</text>
</comment>
<sequence length="148" mass="17174">MAVFTRRTLTVNRVDLPFPTVHHVVLELLADLNGVTALIPTTEDHPAIDSRLTHLLAARTGLTNHWHKQRHNRRQRRRIGCLDREIEHQTTVLARQQWEQLCSGLSGQLGCKQSWHLLRHLLDPASTKSVARQQLQRFFRAYPATLRR</sequence>
<accession>A0ACB8DUI1</accession>
<reference evidence="1" key="1">
    <citation type="submission" date="2020-05" db="EMBL/GenBank/DDBJ databases">
        <title>Large-scale comparative analyses of tick genomes elucidate their genetic diversity and vector capacities.</title>
        <authorList>
            <person name="Jia N."/>
            <person name="Wang J."/>
            <person name="Shi W."/>
            <person name="Du L."/>
            <person name="Sun Y."/>
            <person name="Zhan W."/>
            <person name="Jiang J."/>
            <person name="Wang Q."/>
            <person name="Zhang B."/>
            <person name="Ji P."/>
            <person name="Sakyi L.B."/>
            <person name="Cui X."/>
            <person name="Yuan T."/>
            <person name="Jiang B."/>
            <person name="Yang W."/>
            <person name="Lam T.T.-Y."/>
            <person name="Chang Q."/>
            <person name="Ding S."/>
            <person name="Wang X."/>
            <person name="Zhu J."/>
            <person name="Ruan X."/>
            <person name="Zhao L."/>
            <person name="Wei J."/>
            <person name="Que T."/>
            <person name="Du C."/>
            <person name="Cheng J."/>
            <person name="Dai P."/>
            <person name="Han X."/>
            <person name="Huang E."/>
            <person name="Gao Y."/>
            <person name="Liu J."/>
            <person name="Shao H."/>
            <person name="Ye R."/>
            <person name="Li L."/>
            <person name="Wei W."/>
            <person name="Wang X."/>
            <person name="Wang C."/>
            <person name="Yang T."/>
            <person name="Huo Q."/>
            <person name="Li W."/>
            <person name="Guo W."/>
            <person name="Chen H."/>
            <person name="Zhou L."/>
            <person name="Ni X."/>
            <person name="Tian J."/>
            <person name="Zhou Y."/>
            <person name="Sheng Y."/>
            <person name="Liu T."/>
            <person name="Pan Y."/>
            <person name="Xia L."/>
            <person name="Li J."/>
            <person name="Zhao F."/>
            <person name="Cao W."/>
        </authorList>
    </citation>
    <scope>NUCLEOTIDE SEQUENCE</scope>
    <source>
        <strain evidence="1">Dsil-2018</strain>
    </source>
</reference>
<evidence type="ECO:0000313" key="2">
    <source>
        <dbReference type="Proteomes" id="UP000821865"/>
    </source>
</evidence>
<proteinExistence type="predicted"/>
<evidence type="ECO:0000313" key="1">
    <source>
        <dbReference type="EMBL" id="KAH7978006.1"/>
    </source>
</evidence>
<dbReference type="Proteomes" id="UP000821865">
    <property type="component" value="Chromosome 1"/>
</dbReference>
<name>A0ACB8DUI1_DERSI</name>
<gene>
    <name evidence="1" type="ORF">HPB49_004151</name>
</gene>
<protein>
    <submittedName>
        <fullName evidence="1">Uncharacterized protein</fullName>
    </submittedName>
</protein>
<dbReference type="EMBL" id="CM023470">
    <property type="protein sequence ID" value="KAH7978006.1"/>
    <property type="molecule type" value="Genomic_DNA"/>
</dbReference>
<organism evidence="1 2">
    <name type="scientific">Dermacentor silvarum</name>
    <name type="common">Tick</name>
    <dbReference type="NCBI Taxonomy" id="543639"/>
    <lineage>
        <taxon>Eukaryota</taxon>
        <taxon>Metazoa</taxon>
        <taxon>Ecdysozoa</taxon>
        <taxon>Arthropoda</taxon>
        <taxon>Chelicerata</taxon>
        <taxon>Arachnida</taxon>
        <taxon>Acari</taxon>
        <taxon>Parasitiformes</taxon>
        <taxon>Ixodida</taxon>
        <taxon>Ixodoidea</taxon>
        <taxon>Ixodidae</taxon>
        <taxon>Rhipicephalinae</taxon>
        <taxon>Dermacentor</taxon>
    </lineage>
</organism>
<keyword evidence="2" id="KW-1185">Reference proteome</keyword>